<proteinExistence type="predicted"/>
<name>A0A3A1QUM2_9BACI</name>
<dbReference type="Proteomes" id="UP000265801">
    <property type="component" value="Unassembled WGS sequence"/>
</dbReference>
<dbReference type="AlphaFoldDB" id="A0A3A1QUM2"/>
<accession>A0A3A1QUM2</accession>
<protein>
    <submittedName>
        <fullName evidence="1">Uncharacterized protein</fullName>
    </submittedName>
</protein>
<evidence type="ECO:0000313" key="1">
    <source>
        <dbReference type="EMBL" id="RIW29477.1"/>
    </source>
</evidence>
<dbReference type="EMBL" id="QXIR01000032">
    <property type="protein sequence ID" value="RIW29477.1"/>
    <property type="molecule type" value="Genomic_DNA"/>
</dbReference>
<organism evidence="1 2">
    <name type="scientific">Bacillus salacetis</name>
    <dbReference type="NCBI Taxonomy" id="2315464"/>
    <lineage>
        <taxon>Bacteria</taxon>
        <taxon>Bacillati</taxon>
        <taxon>Bacillota</taxon>
        <taxon>Bacilli</taxon>
        <taxon>Bacillales</taxon>
        <taxon>Bacillaceae</taxon>
        <taxon>Bacillus</taxon>
    </lineage>
</organism>
<sequence>MKQVMSSTRKKNVQQQRTAVLKLEMDYELAVLFEAMEDKNTAIQVKSKEKLMKIREELIKLKAL</sequence>
<keyword evidence="2" id="KW-1185">Reference proteome</keyword>
<evidence type="ECO:0000313" key="2">
    <source>
        <dbReference type="Proteomes" id="UP000265801"/>
    </source>
</evidence>
<reference evidence="1 2" key="1">
    <citation type="submission" date="2018-09" db="EMBL/GenBank/DDBJ databases">
        <title>Bacillus saliacetes sp. nov., isolated from Thai shrimp paste (Ka-pi).</title>
        <authorList>
            <person name="Daroonpunt R."/>
            <person name="Tanasupawat S."/>
            <person name="Yiamsombut S."/>
        </authorList>
    </citation>
    <scope>NUCLEOTIDE SEQUENCE [LARGE SCALE GENOMIC DNA]</scope>
    <source>
        <strain evidence="1 2">SKP7-4</strain>
    </source>
</reference>
<dbReference type="OrthoDB" id="2828299at2"/>
<comment type="caution">
    <text evidence="1">The sequence shown here is derived from an EMBL/GenBank/DDBJ whole genome shotgun (WGS) entry which is preliminary data.</text>
</comment>
<gene>
    <name evidence="1" type="ORF">D3H55_18735</name>
</gene>